<evidence type="ECO:0000313" key="2">
    <source>
        <dbReference type="EMBL" id="PIO67701.1"/>
    </source>
</evidence>
<dbReference type="PANTHER" id="PTHR12117">
    <property type="entry name" value="HISTONE ACETYLTRANSFERASE COMPLEX"/>
    <property type="match status" value="1"/>
</dbReference>
<dbReference type="GO" id="GO:0031418">
    <property type="term" value="F:L-ascorbic acid binding"/>
    <property type="evidence" value="ECO:0007669"/>
    <property type="project" value="InterPro"/>
</dbReference>
<name>A0A2G9UBV4_TELCI</name>
<evidence type="ECO:0000313" key="3">
    <source>
        <dbReference type="Proteomes" id="UP000230423"/>
    </source>
</evidence>
<dbReference type="GO" id="GO:0031543">
    <property type="term" value="F:peptidyl-proline dioxygenase activity"/>
    <property type="evidence" value="ECO:0007669"/>
    <property type="project" value="TreeGrafter"/>
</dbReference>
<dbReference type="InterPro" id="IPR051842">
    <property type="entry name" value="uS12_prolyl_hydroxylase"/>
</dbReference>
<dbReference type="Gene3D" id="2.60.120.620">
    <property type="entry name" value="q2cbj1_9rhob like domain"/>
    <property type="match status" value="2"/>
</dbReference>
<dbReference type="Proteomes" id="UP000230423">
    <property type="component" value="Unassembled WGS sequence"/>
</dbReference>
<dbReference type="InterPro" id="IPR019601">
    <property type="entry name" value="Oxoglutarate/Fe-dep_Oase_C"/>
</dbReference>
<dbReference type="OrthoDB" id="430522at2759"/>
<keyword evidence="3" id="KW-1185">Reference proteome</keyword>
<sequence length="297" mass="33759">MDMYGQTRQTTFRSWHSVAEVIGDDHDPRLSINGWFHTNRPIEPRIRPPLIRPRSVPQKKADLSFVFNDGILRDSLKEGIRKAFSEEGQLLLKLAFQDSFRNAILEELNSASWIEKGPVNKRWMAEYNIEESGCHESVAKFVAVLRSQTMMDFVKELTGLEYRDPQSTIWAYRLTPGCYTVIGDEDAEQFGKEGVSTDFWFYFGKSQWEEEAGGVVVYIKKDQEEPVLLCPPTIGAMAVVHREKDMFPFVKYVNRLAEKDPIYVFGFSVYGAVVADKSVNGSGDTKNEEAGGEDESS</sequence>
<dbReference type="Pfam" id="PF10637">
    <property type="entry name" value="Ofd1_CTDD"/>
    <property type="match status" value="1"/>
</dbReference>
<dbReference type="GO" id="GO:0005737">
    <property type="term" value="C:cytoplasm"/>
    <property type="evidence" value="ECO:0007669"/>
    <property type="project" value="TreeGrafter"/>
</dbReference>
<evidence type="ECO:0000259" key="1">
    <source>
        <dbReference type="Pfam" id="PF10637"/>
    </source>
</evidence>
<proteinExistence type="predicted"/>
<organism evidence="2 3">
    <name type="scientific">Teladorsagia circumcincta</name>
    <name type="common">Brown stomach worm</name>
    <name type="synonym">Ostertagia circumcincta</name>
    <dbReference type="NCBI Taxonomy" id="45464"/>
    <lineage>
        <taxon>Eukaryota</taxon>
        <taxon>Metazoa</taxon>
        <taxon>Ecdysozoa</taxon>
        <taxon>Nematoda</taxon>
        <taxon>Chromadorea</taxon>
        <taxon>Rhabditida</taxon>
        <taxon>Rhabditina</taxon>
        <taxon>Rhabditomorpha</taxon>
        <taxon>Strongyloidea</taxon>
        <taxon>Trichostrongylidae</taxon>
        <taxon>Teladorsagia</taxon>
    </lineage>
</organism>
<reference evidence="2 3" key="1">
    <citation type="submission" date="2015-09" db="EMBL/GenBank/DDBJ databases">
        <title>Draft genome of the parasitic nematode Teladorsagia circumcincta isolate WARC Sus (inbred).</title>
        <authorList>
            <person name="Mitreva M."/>
        </authorList>
    </citation>
    <scope>NUCLEOTIDE SEQUENCE [LARGE SCALE GENOMIC DNA]</scope>
    <source>
        <strain evidence="2 3">S</strain>
    </source>
</reference>
<dbReference type="GO" id="GO:0006449">
    <property type="term" value="P:regulation of translational termination"/>
    <property type="evidence" value="ECO:0007669"/>
    <property type="project" value="TreeGrafter"/>
</dbReference>
<dbReference type="GO" id="GO:0005506">
    <property type="term" value="F:iron ion binding"/>
    <property type="evidence" value="ECO:0007669"/>
    <property type="project" value="InterPro"/>
</dbReference>
<accession>A0A2G9UBV4</accession>
<dbReference type="EMBL" id="KZ347447">
    <property type="protein sequence ID" value="PIO67701.1"/>
    <property type="molecule type" value="Genomic_DNA"/>
</dbReference>
<gene>
    <name evidence="2" type="ORF">TELCIR_10538</name>
</gene>
<feature type="domain" description="Oxoglutarate/iron-dependent oxygenase C-terminal degradation" evidence="1">
    <location>
        <begin position="68"/>
        <end position="265"/>
    </location>
</feature>
<protein>
    <recommendedName>
        <fullName evidence="1">Oxoglutarate/iron-dependent oxygenase C-terminal degradation domain-containing protein</fullName>
    </recommendedName>
</protein>
<dbReference type="PANTHER" id="PTHR12117:SF0">
    <property type="entry name" value="PROLYL 3-HYDROXYLASE OGFOD1"/>
    <property type="match status" value="1"/>
</dbReference>
<dbReference type="AlphaFoldDB" id="A0A2G9UBV4"/>